<dbReference type="PANTHER" id="PTHR10353">
    <property type="entry name" value="GLYCOSYL HYDROLASE"/>
    <property type="match status" value="1"/>
</dbReference>
<name>A0A2M8KY63_9BACT</name>
<comment type="caution">
    <text evidence="7">The sequence shown here is derived from an EMBL/GenBank/DDBJ whole genome shotgun (WGS) entry which is preliminary data.</text>
</comment>
<dbReference type="Pfam" id="PF00232">
    <property type="entry name" value="Glyco_hydro_1"/>
    <property type="match status" value="2"/>
</dbReference>
<dbReference type="InterPro" id="IPR018120">
    <property type="entry name" value="Glyco_hydro_1_AS"/>
</dbReference>
<dbReference type="PROSITE" id="PS00572">
    <property type="entry name" value="GLYCOSYL_HYDROL_F1_1"/>
    <property type="match status" value="1"/>
</dbReference>
<dbReference type="EMBL" id="PFEF01000003">
    <property type="protein sequence ID" value="PJE64822.1"/>
    <property type="molecule type" value="Genomic_DNA"/>
</dbReference>
<organism evidence="7 8">
    <name type="scientific">Candidatus Ryanbacteria bacterium CG10_big_fil_rev_8_21_14_0_10_43_42</name>
    <dbReference type="NCBI Taxonomy" id="1974864"/>
    <lineage>
        <taxon>Bacteria</taxon>
        <taxon>Candidatus Ryaniibacteriota</taxon>
    </lineage>
</organism>
<dbReference type="InterPro" id="IPR017853">
    <property type="entry name" value="GH"/>
</dbReference>
<keyword evidence="2 6" id="KW-0378">Hydrolase</keyword>
<evidence type="ECO:0000256" key="3">
    <source>
        <dbReference type="ARBA" id="ARBA00023295"/>
    </source>
</evidence>
<dbReference type="GO" id="GO:0008422">
    <property type="term" value="F:beta-glucosidase activity"/>
    <property type="evidence" value="ECO:0007669"/>
    <property type="project" value="TreeGrafter"/>
</dbReference>
<keyword evidence="3 6" id="KW-0326">Glycosidase</keyword>
<dbReference type="Gene3D" id="3.20.20.80">
    <property type="entry name" value="Glycosidases"/>
    <property type="match status" value="1"/>
</dbReference>
<dbReference type="AlphaFoldDB" id="A0A2M8KY63"/>
<sequence>MNNTRKFPEGFLWGAATSAHQVEGGMCNDWSEWERETAKSLAQNAKSKKWARHIMEKYPSPLEKENYISAQAVDHYNRYEEDFDLAKSLGHTAHRFSVEWSRIEPKEGEFNKKEIEHYRAVIQALRTRGMEPLVTLWHWTIPLWLRDKGGVNAKKFSYYFARFAGKMAEEYKNDVTYWITLNEPNVHTGHAYGQGTWPPHKRSPFSYMYAVGALLHAHRDAFNTIKRSCPKAQIGIAKNNIYFEAYKGRMVNNILKYMADWWWNKYFLDRIQDYQHFIGLNHYFHNRINYGFNKNENKNISDMGWELYPESLYRVLMDLKKYKKPIFVTENGLADARDIMRTEFIRSSLHSVLRAIDSGVDVRGYLYWSLLDNFEWDKGFWPRFGLIEIDYKTLKRTVRQSAWEYKKIIDEYKI</sequence>
<evidence type="ECO:0000256" key="1">
    <source>
        <dbReference type="ARBA" id="ARBA00010838"/>
    </source>
</evidence>
<dbReference type="PROSITE" id="PS00653">
    <property type="entry name" value="GLYCOSYL_HYDROL_F1_2"/>
    <property type="match status" value="1"/>
</dbReference>
<gene>
    <name evidence="7" type="ORF">COU90_00985</name>
</gene>
<feature type="active site" description="Nucleophile" evidence="4">
    <location>
        <position position="330"/>
    </location>
</feature>
<dbReference type="PANTHER" id="PTHR10353:SF209">
    <property type="entry name" value="GALACTOLIPID GALACTOSYLTRANSFERASE SFR2, CHLOROPLASTIC"/>
    <property type="match status" value="1"/>
</dbReference>
<dbReference type="Proteomes" id="UP000229098">
    <property type="component" value="Unassembled WGS sequence"/>
</dbReference>
<reference evidence="8" key="1">
    <citation type="submission" date="2017-09" db="EMBL/GenBank/DDBJ databases">
        <title>Depth-based differentiation of microbial function through sediment-hosted aquifers and enrichment of novel symbionts in the deep terrestrial subsurface.</title>
        <authorList>
            <person name="Probst A.J."/>
            <person name="Ladd B."/>
            <person name="Jarett J.K."/>
            <person name="Geller-Mcgrath D.E."/>
            <person name="Sieber C.M.K."/>
            <person name="Emerson J.B."/>
            <person name="Anantharaman K."/>
            <person name="Thomas B.C."/>
            <person name="Malmstrom R."/>
            <person name="Stieglmeier M."/>
            <person name="Klingl A."/>
            <person name="Woyke T."/>
            <person name="Ryan C.M."/>
            <person name="Banfield J.F."/>
        </authorList>
    </citation>
    <scope>NUCLEOTIDE SEQUENCE [LARGE SCALE GENOMIC DNA]</scope>
</reference>
<evidence type="ECO:0000313" key="8">
    <source>
        <dbReference type="Proteomes" id="UP000229098"/>
    </source>
</evidence>
<evidence type="ECO:0008006" key="9">
    <source>
        <dbReference type="Google" id="ProtNLM"/>
    </source>
</evidence>
<comment type="similarity">
    <text evidence="1 5">Belongs to the glycosyl hydrolase 1 family.</text>
</comment>
<proteinExistence type="inferred from homology"/>
<dbReference type="GO" id="GO:0005975">
    <property type="term" value="P:carbohydrate metabolic process"/>
    <property type="evidence" value="ECO:0007669"/>
    <property type="project" value="InterPro"/>
</dbReference>
<dbReference type="InterPro" id="IPR001360">
    <property type="entry name" value="Glyco_hydro_1"/>
</dbReference>
<evidence type="ECO:0000256" key="4">
    <source>
        <dbReference type="PROSITE-ProRule" id="PRU10055"/>
    </source>
</evidence>
<dbReference type="PRINTS" id="PR00131">
    <property type="entry name" value="GLHYDRLASE1"/>
</dbReference>
<evidence type="ECO:0000256" key="6">
    <source>
        <dbReference type="RuleBase" id="RU004468"/>
    </source>
</evidence>
<accession>A0A2M8KY63</accession>
<dbReference type="SUPFAM" id="SSF51445">
    <property type="entry name" value="(Trans)glycosidases"/>
    <property type="match status" value="1"/>
</dbReference>
<evidence type="ECO:0000256" key="2">
    <source>
        <dbReference type="ARBA" id="ARBA00022801"/>
    </source>
</evidence>
<dbReference type="InterPro" id="IPR033132">
    <property type="entry name" value="GH_1_N_CS"/>
</dbReference>
<evidence type="ECO:0000313" key="7">
    <source>
        <dbReference type="EMBL" id="PJE64822.1"/>
    </source>
</evidence>
<protein>
    <recommendedName>
        <fullName evidence="9">Glycoside hydrolase family 1 protein</fullName>
    </recommendedName>
</protein>
<evidence type="ECO:0000256" key="5">
    <source>
        <dbReference type="RuleBase" id="RU003690"/>
    </source>
</evidence>